<reference evidence="1 2" key="1">
    <citation type="journal article" date="2019" name="ACS Chem. Biol.">
        <title>Identification and Mobilization of a Cryptic Antibiotic Biosynthesis Gene Locus from a Human-Pathogenic Nocardia Isolate.</title>
        <authorList>
            <person name="Herisse M."/>
            <person name="Ishida K."/>
            <person name="Porter J.L."/>
            <person name="Howden B."/>
            <person name="Hertweck C."/>
            <person name="Stinear T.P."/>
            <person name="Pidot S.J."/>
        </authorList>
    </citation>
    <scope>NUCLEOTIDE SEQUENCE [LARGE SCALE GENOMIC DNA]</scope>
    <source>
        <strain evidence="1 2">AUSMDU00012717</strain>
    </source>
</reference>
<evidence type="ECO:0000313" key="1">
    <source>
        <dbReference type="EMBL" id="QIS10868.1"/>
    </source>
</evidence>
<gene>
    <name evidence="1" type="ORF">F5544_14920</name>
</gene>
<dbReference type="EMBL" id="CP046172">
    <property type="protein sequence ID" value="QIS10868.1"/>
    <property type="molecule type" value="Genomic_DNA"/>
</dbReference>
<keyword evidence="2" id="KW-1185">Reference proteome</keyword>
<proteinExistence type="predicted"/>
<dbReference type="KEGG" id="nah:F5544_14920"/>
<name>A0A6G9YCG8_9NOCA</name>
<dbReference type="Proteomes" id="UP000503540">
    <property type="component" value="Chromosome"/>
</dbReference>
<accession>A0A6G9YCG8</accession>
<sequence length="52" mass="5777">MIAFLLSFAVIVGFAVIVTHYTARFGSSDIVDRDAQRRDHDLTVLLGRTSHS</sequence>
<dbReference type="AlphaFoldDB" id="A0A6G9YCG8"/>
<protein>
    <submittedName>
        <fullName evidence="1">Uncharacterized protein</fullName>
    </submittedName>
</protein>
<evidence type="ECO:0000313" key="2">
    <source>
        <dbReference type="Proteomes" id="UP000503540"/>
    </source>
</evidence>
<organism evidence="1 2">
    <name type="scientific">Nocardia arthritidis</name>
    <dbReference type="NCBI Taxonomy" id="228602"/>
    <lineage>
        <taxon>Bacteria</taxon>
        <taxon>Bacillati</taxon>
        <taxon>Actinomycetota</taxon>
        <taxon>Actinomycetes</taxon>
        <taxon>Mycobacteriales</taxon>
        <taxon>Nocardiaceae</taxon>
        <taxon>Nocardia</taxon>
    </lineage>
</organism>
<dbReference type="RefSeq" id="WP_167473777.1">
    <property type="nucleotide sequence ID" value="NZ_CP046172.1"/>
</dbReference>